<accession>A0A1A9QFC4</accession>
<proteinExistence type="predicted"/>
<keyword evidence="2" id="KW-0472">Membrane</keyword>
<dbReference type="STRING" id="432608.A6V39_03120"/>
<evidence type="ECO:0000313" key="4">
    <source>
        <dbReference type="Proteomes" id="UP000077623"/>
    </source>
</evidence>
<feature type="region of interest" description="Disordered" evidence="1">
    <location>
        <begin position="1"/>
        <end position="21"/>
    </location>
</feature>
<feature type="transmembrane region" description="Helical" evidence="2">
    <location>
        <begin position="170"/>
        <end position="188"/>
    </location>
</feature>
<name>A0A1A9QFC4_9MOLU</name>
<keyword evidence="4" id="KW-1185">Reference proteome</keyword>
<gene>
    <name evidence="3" type="ORF">A6V39_03120</name>
</gene>
<reference evidence="4" key="1">
    <citation type="submission" date="2016-04" db="EMBL/GenBank/DDBJ databases">
        <authorList>
            <person name="Quiroz-Castaneda R.E."/>
            <person name="Martinez-Ocampo F."/>
        </authorList>
    </citation>
    <scope>NUCLEOTIDE SEQUENCE [LARGE SCALE GENOMIC DNA]</scope>
    <source>
        <strain evidence="4">INIFAP01</strain>
    </source>
</reference>
<feature type="transmembrane region" description="Helical" evidence="2">
    <location>
        <begin position="246"/>
        <end position="272"/>
    </location>
</feature>
<sequence>MPKEENKKSGGGDSLDQAADQVTKIEDSKLAELFIEANRRARNSDTPEICELYVEEKKEYEFQEHVPDPELLTSIHASLTSTEIHHKKLLEEGAPTNALLSLLQKIRDLLLLEKKVQKQTVIVPEAWRFFSSCHKNYKKRIYAYLNDFSSMTELWLRNTRKSSLMFKFELLLLAVITVLSIPLIIFWAKPSSHTDEFRRAFASTWSNLIFYSASFSFIFALIPPFFLMTLWFVNVNHLHNSKNFHFFLFTFFTVAVVFLALAIFNTFLFYVIHWRWGIIR</sequence>
<evidence type="ECO:0000256" key="1">
    <source>
        <dbReference type="SAM" id="MobiDB-lite"/>
    </source>
</evidence>
<organism evidence="3 4">
    <name type="scientific">Candidatus Mycoplasma haematobovis</name>
    <dbReference type="NCBI Taxonomy" id="432608"/>
    <lineage>
        <taxon>Bacteria</taxon>
        <taxon>Bacillati</taxon>
        <taxon>Mycoplasmatota</taxon>
        <taxon>Mollicutes</taxon>
        <taxon>Mycoplasmataceae</taxon>
        <taxon>Mycoplasma</taxon>
    </lineage>
</organism>
<protein>
    <submittedName>
        <fullName evidence="3">Uncharacterized protein</fullName>
    </submittedName>
</protein>
<dbReference type="EMBL" id="LWUJ01000011">
    <property type="protein sequence ID" value="OAL10400.1"/>
    <property type="molecule type" value="Genomic_DNA"/>
</dbReference>
<evidence type="ECO:0000313" key="3">
    <source>
        <dbReference type="EMBL" id="OAL10400.1"/>
    </source>
</evidence>
<comment type="caution">
    <text evidence="3">The sequence shown here is derived from an EMBL/GenBank/DDBJ whole genome shotgun (WGS) entry which is preliminary data.</text>
</comment>
<feature type="compositionally biased region" description="Basic and acidic residues" evidence="1">
    <location>
        <begin position="1"/>
        <end position="10"/>
    </location>
</feature>
<feature type="transmembrane region" description="Helical" evidence="2">
    <location>
        <begin position="208"/>
        <end position="234"/>
    </location>
</feature>
<dbReference type="AlphaFoldDB" id="A0A1A9QFC4"/>
<keyword evidence="2" id="KW-0812">Transmembrane</keyword>
<evidence type="ECO:0000256" key="2">
    <source>
        <dbReference type="SAM" id="Phobius"/>
    </source>
</evidence>
<dbReference type="Proteomes" id="UP000077623">
    <property type="component" value="Unassembled WGS sequence"/>
</dbReference>
<keyword evidence="2" id="KW-1133">Transmembrane helix</keyword>
<dbReference type="RefSeq" id="WP_187150242.1">
    <property type="nucleotide sequence ID" value="NZ_LWUJ01000011.1"/>
</dbReference>